<sequence length="174" mass="19272">MMMAASDGLRSGSTTGYYLQLFYVFVVLAIIVALIVLLIRFLSKKNQSWMQGRSIRTLGAVGMGPNKSLQIVEIGGSIYVIGVGEDVRLVDKISDPAEVALIQAAFEQESGIHNGALPPLMKKLAAKLRKEPPSEEIELEDTSSFHEVFESKLRSVPNRKEKVEELLREDHKDS</sequence>
<comment type="subcellular location">
    <subcellularLocation>
        <location evidence="1">Cell membrane</location>
    </subcellularLocation>
</comment>
<feature type="transmembrane region" description="Helical" evidence="6">
    <location>
        <begin position="20"/>
        <end position="43"/>
    </location>
</feature>
<keyword evidence="7" id="KW-0969">Cilium</keyword>
<dbReference type="RefSeq" id="WP_053492644.1">
    <property type="nucleotide sequence ID" value="NZ_LIUT01000001.1"/>
</dbReference>
<evidence type="ECO:0000313" key="7">
    <source>
        <dbReference type="EMBL" id="KOR89999.1"/>
    </source>
</evidence>
<dbReference type="Pfam" id="PF04347">
    <property type="entry name" value="FliO"/>
    <property type="match status" value="1"/>
</dbReference>
<dbReference type="GO" id="GO:0044781">
    <property type="term" value="P:bacterial-type flagellum organization"/>
    <property type="evidence" value="ECO:0007669"/>
    <property type="project" value="InterPro"/>
</dbReference>
<organism evidence="7 8">
    <name type="scientific">Paenibacillus solani</name>
    <dbReference type="NCBI Taxonomy" id="1705565"/>
    <lineage>
        <taxon>Bacteria</taxon>
        <taxon>Bacillati</taxon>
        <taxon>Bacillota</taxon>
        <taxon>Bacilli</taxon>
        <taxon>Bacillales</taxon>
        <taxon>Paenibacillaceae</taxon>
        <taxon>Paenibacillus</taxon>
    </lineage>
</organism>
<dbReference type="AlphaFoldDB" id="A0A0M1P7I6"/>
<evidence type="ECO:0000313" key="8">
    <source>
        <dbReference type="Proteomes" id="UP000036932"/>
    </source>
</evidence>
<reference evidence="8" key="1">
    <citation type="submission" date="2015-08" db="EMBL/GenBank/DDBJ databases">
        <title>Genome sequencing project for genomic taxonomy and phylogenomics of Bacillus-like bacteria.</title>
        <authorList>
            <person name="Liu B."/>
            <person name="Wang J."/>
            <person name="Zhu Y."/>
            <person name="Liu G."/>
            <person name="Chen Q."/>
            <person name="Chen Z."/>
            <person name="Lan J."/>
            <person name="Che J."/>
            <person name="Ge C."/>
            <person name="Shi H."/>
            <person name="Pan Z."/>
            <person name="Liu X."/>
        </authorList>
    </citation>
    <scope>NUCLEOTIDE SEQUENCE [LARGE SCALE GENOMIC DNA]</scope>
    <source>
        <strain evidence="8">FJAT-22460</strain>
    </source>
</reference>
<dbReference type="Proteomes" id="UP000036932">
    <property type="component" value="Unassembled WGS sequence"/>
</dbReference>
<keyword evidence="7" id="KW-0282">Flagellum</keyword>
<keyword evidence="3 6" id="KW-0812">Transmembrane</keyword>
<proteinExistence type="predicted"/>
<evidence type="ECO:0000256" key="4">
    <source>
        <dbReference type="ARBA" id="ARBA00022989"/>
    </source>
</evidence>
<name>A0A0M1P7I6_9BACL</name>
<dbReference type="EMBL" id="LIUT01000001">
    <property type="protein sequence ID" value="KOR89999.1"/>
    <property type="molecule type" value="Genomic_DNA"/>
</dbReference>
<protein>
    <submittedName>
        <fullName evidence="7">Flagellar protein</fullName>
    </submittedName>
</protein>
<keyword evidence="5 6" id="KW-0472">Membrane</keyword>
<evidence type="ECO:0000256" key="3">
    <source>
        <dbReference type="ARBA" id="ARBA00022692"/>
    </source>
</evidence>
<keyword evidence="7" id="KW-0966">Cell projection</keyword>
<gene>
    <name evidence="7" type="ORF">AM231_13190</name>
</gene>
<keyword evidence="4 6" id="KW-1133">Transmembrane helix</keyword>
<evidence type="ECO:0000256" key="2">
    <source>
        <dbReference type="ARBA" id="ARBA00022475"/>
    </source>
</evidence>
<dbReference type="OrthoDB" id="2376965at2"/>
<dbReference type="PATRIC" id="fig|1705565.3.peg.4667"/>
<comment type="caution">
    <text evidence="7">The sequence shown here is derived from an EMBL/GenBank/DDBJ whole genome shotgun (WGS) entry which is preliminary data.</text>
</comment>
<dbReference type="InterPro" id="IPR022781">
    <property type="entry name" value="Flagellar_biosynth_FliO"/>
</dbReference>
<evidence type="ECO:0000256" key="1">
    <source>
        <dbReference type="ARBA" id="ARBA00004236"/>
    </source>
</evidence>
<keyword evidence="8" id="KW-1185">Reference proteome</keyword>
<dbReference type="GO" id="GO:0016020">
    <property type="term" value="C:membrane"/>
    <property type="evidence" value="ECO:0007669"/>
    <property type="project" value="InterPro"/>
</dbReference>
<accession>A0A0M1P7I6</accession>
<evidence type="ECO:0000256" key="5">
    <source>
        <dbReference type="ARBA" id="ARBA00023136"/>
    </source>
</evidence>
<keyword evidence="2" id="KW-1003">Cell membrane</keyword>
<evidence type="ECO:0000256" key="6">
    <source>
        <dbReference type="SAM" id="Phobius"/>
    </source>
</evidence>